<dbReference type="PANTHER" id="PTHR45649">
    <property type="entry name" value="AMINO-ACID PERMEASE BAT1"/>
    <property type="match status" value="1"/>
</dbReference>
<evidence type="ECO:0000256" key="5">
    <source>
        <dbReference type="ARBA" id="ARBA00023136"/>
    </source>
</evidence>
<feature type="transmembrane region" description="Helical" evidence="6">
    <location>
        <begin position="68"/>
        <end position="88"/>
    </location>
</feature>
<dbReference type="OrthoDB" id="3257095at2759"/>
<evidence type="ECO:0000256" key="3">
    <source>
        <dbReference type="ARBA" id="ARBA00022692"/>
    </source>
</evidence>
<keyword evidence="2" id="KW-0813">Transport</keyword>
<keyword evidence="8" id="KW-1185">Reference proteome</keyword>
<dbReference type="EMBL" id="LUKN01003069">
    <property type="protein sequence ID" value="OAQ98086.1"/>
    <property type="molecule type" value="Genomic_DNA"/>
</dbReference>
<evidence type="ECO:0000256" key="6">
    <source>
        <dbReference type="SAM" id="Phobius"/>
    </source>
</evidence>
<dbReference type="AlphaFoldDB" id="A0A179I5X3"/>
<feature type="transmembrane region" description="Helical" evidence="6">
    <location>
        <begin position="175"/>
        <end position="197"/>
    </location>
</feature>
<reference evidence="7 8" key="1">
    <citation type="submission" date="2016-03" db="EMBL/GenBank/DDBJ databases">
        <title>Fine-scale spatial genetic structure of a fungal parasite of coffee scale insects.</title>
        <authorList>
            <person name="Jackson D."/>
            <person name="Zemenick K.A."/>
            <person name="Malloure B."/>
            <person name="Quandt C.A."/>
            <person name="James T.Y."/>
        </authorList>
    </citation>
    <scope>NUCLEOTIDE SEQUENCE [LARGE SCALE GENOMIC DNA]</scope>
    <source>
        <strain evidence="7 8">UM487</strain>
    </source>
</reference>
<accession>A0A179I5X3</accession>
<protein>
    <submittedName>
        <fullName evidence="7">Uncharacterized protein</fullName>
    </submittedName>
</protein>
<feature type="transmembrane region" description="Helical" evidence="6">
    <location>
        <begin position="218"/>
        <end position="239"/>
    </location>
</feature>
<evidence type="ECO:0000313" key="7">
    <source>
        <dbReference type="EMBL" id="OAQ98086.1"/>
    </source>
</evidence>
<comment type="subcellular location">
    <subcellularLocation>
        <location evidence="1">Membrane</location>
        <topology evidence="1">Multi-pass membrane protein</topology>
    </subcellularLocation>
</comment>
<keyword evidence="4 6" id="KW-1133">Transmembrane helix</keyword>
<keyword evidence="3 6" id="KW-0812">Transmembrane</keyword>
<evidence type="ECO:0000256" key="4">
    <source>
        <dbReference type="ARBA" id="ARBA00022989"/>
    </source>
</evidence>
<keyword evidence="5 6" id="KW-0472">Membrane</keyword>
<evidence type="ECO:0000256" key="1">
    <source>
        <dbReference type="ARBA" id="ARBA00004141"/>
    </source>
</evidence>
<name>A0A179I5X3_CORDF</name>
<proteinExistence type="predicted"/>
<dbReference type="GO" id="GO:0016020">
    <property type="term" value="C:membrane"/>
    <property type="evidence" value="ECO:0007669"/>
    <property type="project" value="UniProtKB-SubCell"/>
</dbReference>
<sequence length="289" mass="31751">MSSTKTPDMDVQRSSAGKLASFPVSGALEQEHAFEGLSTDHGSTRDDAANMLHLAEEVRDASVSIPRVMMATWALNYTTILLALVAIAHHMPDIDLALDDTHLGLPSHPRPPTVHAAAVAQRVARRHPAAFNLWKPVVPRLRERATSLRLRAIATCHFPAGSAPSTACPPMPASLVYIGSPVAFYACYCLSIGCLLWRRIAYPETLPPAKFSLGAWGVPMNSIAVVFSFYSFFWCFWLQENRVTAAGFNWASPLLVVTGISAFAYYFLGGRKKYHGPVVYIEAHQVRRD</sequence>
<gene>
    <name evidence="7" type="ORF">LLEC1_03900</name>
</gene>
<organism evidence="7 8">
    <name type="scientific">Cordyceps confragosa</name>
    <name type="common">Lecanicillium lecanii</name>
    <dbReference type="NCBI Taxonomy" id="2714763"/>
    <lineage>
        <taxon>Eukaryota</taxon>
        <taxon>Fungi</taxon>
        <taxon>Dikarya</taxon>
        <taxon>Ascomycota</taxon>
        <taxon>Pezizomycotina</taxon>
        <taxon>Sordariomycetes</taxon>
        <taxon>Hypocreomycetidae</taxon>
        <taxon>Hypocreales</taxon>
        <taxon>Cordycipitaceae</taxon>
        <taxon>Akanthomyces</taxon>
    </lineage>
</organism>
<comment type="caution">
    <text evidence="7">The sequence shown here is derived from an EMBL/GenBank/DDBJ whole genome shotgun (WGS) entry which is preliminary data.</text>
</comment>
<dbReference type="PANTHER" id="PTHR45649:SF4">
    <property type="entry name" value="TRANSPORTER, PUTATIVE (EUROFUNG)-RELATED"/>
    <property type="match status" value="1"/>
</dbReference>
<feature type="transmembrane region" description="Helical" evidence="6">
    <location>
        <begin position="251"/>
        <end position="268"/>
    </location>
</feature>
<evidence type="ECO:0000256" key="2">
    <source>
        <dbReference type="ARBA" id="ARBA00022448"/>
    </source>
</evidence>
<dbReference type="GO" id="GO:0022857">
    <property type="term" value="F:transmembrane transporter activity"/>
    <property type="evidence" value="ECO:0007669"/>
    <property type="project" value="UniProtKB-ARBA"/>
</dbReference>
<dbReference type="Proteomes" id="UP000243081">
    <property type="component" value="Unassembled WGS sequence"/>
</dbReference>
<evidence type="ECO:0000313" key="8">
    <source>
        <dbReference type="Proteomes" id="UP000243081"/>
    </source>
</evidence>